<evidence type="ECO:0000313" key="1">
    <source>
        <dbReference type="EMBL" id="EUJ52460.1"/>
    </source>
</evidence>
<dbReference type="EMBL" id="AODM01000044">
    <property type="protein sequence ID" value="EUJ52460.1"/>
    <property type="molecule type" value="Genomic_DNA"/>
</dbReference>
<dbReference type="Proteomes" id="UP000019241">
    <property type="component" value="Unassembled WGS sequence"/>
</dbReference>
<dbReference type="GO" id="GO:0016740">
    <property type="term" value="F:transferase activity"/>
    <property type="evidence" value="ECO:0007669"/>
    <property type="project" value="UniProtKB-KW"/>
</dbReference>
<gene>
    <name evidence="1" type="ORF">MCOL2_13594</name>
</gene>
<accession>W7DR01</accession>
<sequence length="141" mass="16033">MLLLNRQSLVKKFLKRLQKADIAYMGLDSHPVFQTVIPGKVIDYMGAALPIIGITSGYSKHIIELAGAGVVLDKEADLNKLEEVVMQWISSPKSRKSYGENGKRFATQYFNWEKNKKELERIVAKTNETSSNYVRLERISK</sequence>
<name>W7DR01_9LIST</name>
<comment type="caution">
    <text evidence="1">The sequence shown here is derived from an EMBL/GenBank/DDBJ whole genome shotgun (WGS) entry which is preliminary data.</text>
</comment>
<proteinExistence type="predicted"/>
<reference evidence="1 2" key="1">
    <citation type="submission" date="2012-12" db="EMBL/GenBank/DDBJ databases">
        <title>Novel taxa of Listeriaceae from agricultural environments in the United States.</title>
        <authorList>
            <person name="den Bakker H.C."/>
            <person name="Allred A."/>
            <person name="Warchocki S."/>
            <person name="Wright E.M."/>
            <person name="Burrell A."/>
            <person name="Nightingale K.K."/>
            <person name="Kephart D."/>
            <person name="Wiedmann M."/>
        </authorList>
    </citation>
    <scope>NUCLEOTIDE SEQUENCE [LARGE SCALE GENOMIC DNA]</scope>
    <source>
        <strain evidence="1 2">FSL S10-1203</strain>
    </source>
</reference>
<dbReference type="PATRIC" id="fig|1265822.4.peg.2764"/>
<dbReference type="Gene3D" id="3.40.50.2000">
    <property type="entry name" value="Glycogen Phosphorylase B"/>
    <property type="match status" value="1"/>
</dbReference>
<dbReference type="SUPFAM" id="SSF53756">
    <property type="entry name" value="UDP-Glycosyltransferase/glycogen phosphorylase"/>
    <property type="match status" value="1"/>
</dbReference>
<dbReference type="AlphaFoldDB" id="W7DR01"/>
<organism evidence="1 2">
    <name type="scientific">Listeria fleischmannii FSL S10-1203</name>
    <dbReference type="NCBI Taxonomy" id="1265822"/>
    <lineage>
        <taxon>Bacteria</taxon>
        <taxon>Bacillati</taxon>
        <taxon>Bacillota</taxon>
        <taxon>Bacilli</taxon>
        <taxon>Bacillales</taxon>
        <taxon>Listeriaceae</taxon>
        <taxon>Listeria</taxon>
    </lineage>
</organism>
<keyword evidence="1" id="KW-0808">Transferase</keyword>
<protein>
    <submittedName>
        <fullName evidence="1">Glycosyl transferase group 1</fullName>
    </submittedName>
</protein>
<evidence type="ECO:0000313" key="2">
    <source>
        <dbReference type="Proteomes" id="UP000019241"/>
    </source>
</evidence>